<keyword evidence="4" id="KW-0804">Transcription</keyword>
<evidence type="ECO:0000256" key="3">
    <source>
        <dbReference type="ARBA" id="ARBA00023125"/>
    </source>
</evidence>
<comment type="caution">
    <text evidence="7">The sequence shown here is derived from an EMBL/GenBank/DDBJ whole genome shotgun (WGS) entry which is preliminary data.</text>
</comment>
<dbReference type="GO" id="GO:0003700">
    <property type="term" value="F:DNA-binding transcription factor activity"/>
    <property type="evidence" value="ECO:0007669"/>
    <property type="project" value="InterPro"/>
</dbReference>
<dbReference type="AlphaFoldDB" id="A0AAD1UF38"/>
<evidence type="ECO:0000313" key="8">
    <source>
        <dbReference type="Proteomes" id="UP001295684"/>
    </source>
</evidence>
<dbReference type="InterPro" id="IPR016177">
    <property type="entry name" value="DNA-bd_dom_sf"/>
</dbReference>
<dbReference type="SUPFAM" id="SSF54171">
    <property type="entry name" value="DNA-binding domain"/>
    <property type="match status" value="1"/>
</dbReference>
<dbReference type="Proteomes" id="UP001295684">
    <property type="component" value="Unassembled WGS sequence"/>
</dbReference>
<keyword evidence="5" id="KW-0539">Nucleus</keyword>
<comment type="subcellular location">
    <subcellularLocation>
        <location evidence="1">Nucleus</location>
    </subcellularLocation>
</comment>
<dbReference type="GO" id="GO:0005634">
    <property type="term" value="C:nucleus"/>
    <property type="evidence" value="ECO:0007669"/>
    <property type="project" value="UniProtKB-SubCell"/>
</dbReference>
<proteinExistence type="predicted"/>
<keyword evidence="2" id="KW-0805">Transcription regulation</keyword>
<feature type="domain" description="AP2/ERF" evidence="6">
    <location>
        <begin position="137"/>
        <end position="201"/>
    </location>
</feature>
<keyword evidence="8" id="KW-1185">Reference proteome</keyword>
<reference evidence="7" key="1">
    <citation type="submission" date="2023-07" db="EMBL/GenBank/DDBJ databases">
        <authorList>
            <consortium name="AG Swart"/>
            <person name="Singh M."/>
            <person name="Singh A."/>
            <person name="Seah K."/>
            <person name="Emmerich C."/>
        </authorList>
    </citation>
    <scope>NUCLEOTIDE SEQUENCE</scope>
    <source>
        <strain evidence="7">DP1</strain>
    </source>
</reference>
<evidence type="ECO:0000259" key="6">
    <source>
        <dbReference type="PROSITE" id="PS51032"/>
    </source>
</evidence>
<evidence type="ECO:0000256" key="2">
    <source>
        <dbReference type="ARBA" id="ARBA00023015"/>
    </source>
</evidence>
<dbReference type="GO" id="GO:0003677">
    <property type="term" value="F:DNA binding"/>
    <property type="evidence" value="ECO:0007669"/>
    <property type="project" value="UniProtKB-KW"/>
</dbReference>
<dbReference type="PROSITE" id="PS51032">
    <property type="entry name" value="AP2_ERF"/>
    <property type="match status" value="1"/>
</dbReference>
<dbReference type="Gene3D" id="3.30.730.10">
    <property type="entry name" value="AP2/ERF domain"/>
    <property type="match status" value="1"/>
</dbReference>
<sequence>MDIISLLSSKGNDLGTTSDKLAFVKPTEFPTFGEPSIAELAISYCLCDYDMLCYCHCETPTSLTPSSFEFKSLFNISLQEYPEFQNQSRDNSSTRMSSRGDRTIYLQSKLARLYQYLENIDDPFKTLVFRRPKANCRTSNTSTRRSRYIGVFKNGLKWQALISIGSKKTYINTYSTQEEAARVFDLMSLLLNRMQAVTNYNYSKEDIFSLFSEYSDIVNKFCS</sequence>
<evidence type="ECO:0000313" key="7">
    <source>
        <dbReference type="EMBL" id="CAI2368151.1"/>
    </source>
</evidence>
<name>A0AAD1UF38_EUPCR</name>
<keyword evidence="3" id="KW-0238">DNA-binding</keyword>
<gene>
    <name evidence="7" type="ORF">ECRASSUSDP1_LOCUS9440</name>
</gene>
<evidence type="ECO:0000256" key="4">
    <source>
        <dbReference type="ARBA" id="ARBA00023163"/>
    </source>
</evidence>
<dbReference type="InterPro" id="IPR036955">
    <property type="entry name" value="AP2/ERF_dom_sf"/>
</dbReference>
<accession>A0AAD1UF38</accession>
<dbReference type="EMBL" id="CAMPGE010009279">
    <property type="protein sequence ID" value="CAI2368151.1"/>
    <property type="molecule type" value="Genomic_DNA"/>
</dbReference>
<protein>
    <recommendedName>
        <fullName evidence="6">AP2/ERF domain-containing protein</fullName>
    </recommendedName>
</protein>
<dbReference type="InterPro" id="IPR001471">
    <property type="entry name" value="AP2/ERF_dom"/>
</dbReference>
<evidence type="ECO:0000256" key="5">
    <source>
        <dbReference type="ARBA" id="ARBA00023242"/>
    </source>
</evidence>
<evidence type="ECO:0000256" key="1">
    <source>
        <dbReference type="ARBA" id="ARBA00004123"/>
    </source>
</evidence>
<organism evidence="7 8">
    <name type="scientific">Euplotes crassus</name>
    <dbReference type="NCBI Taxonomy" id="5936"/>
    <lineage>
        <taxon>Eukaryota</taxon>
        <taxon>Sar</taxon>
        <taxon>Alveolata</taxon>
        <taxon>Ciliophora</taxon>
        <taxon>Intramacronucleata</taxon>
        <taxon>Spirotrichea</taxon>
        <taxon>Hypotrichia</taxon>
        <taxon>Euplotida</taxon>
        <taxon>Euplotidae</taxon>
        <taxon>Moneuplotes</taxon>
    </lineage>
</organism>